<name>A0A0A8Y9E3_ARUDO</name>
<proteinExistence type="predicted"/>
<evidence type="ECO:0000313" key="1">
    <source>
        <dbReference type="EMBL" id="JAD22404.1"/>
    </source>
</evidence>
<protein>
    <submittedName>
        <fullName evidence="1">Uncharacterized protein</fullName>
    </submittedName>
</protein>
<sequence>MTSLSKGISANASLYLRCAQMMKNRKC</sequence>
<accession>A0A0A8Y9E3</accession>
<reference evidence="1" key="1">
    <citation type="submission" date="2014-09" db="EMBL/GenBank/DDBJ databases">
        <authorList>
            <person name="Magalhaes I.L.F."/>
            <person name="Oliveira U."/>
            <person name="Santos F.R."/>
            <person name="Vidigal T.H.D.A."/>
            <person name="Brescovit A.D."/>
            <person name="Santos A.J."/>
        </authorList>
    </citation>
    <scope>NUCLEOTIDE SEQUENCE</scope>
    <source>
        <tissue evidence="1">Shoot tissue taken approximately 20 cm above the soil surface</tissue>
    </source>
</reference>
<organism evidence="1">
    <name type="scientific">Arundo donax</name>
    <name type="common">Giant reed</name>
    <name type="synonym">Donax arundinaceus</name>
    <dbReference type="NCBI Taxonomy" id="35708"/>
    <lineage>
        <taxon>Eukaryota</taxon>
        <taxon>Viridiplantae</taxon>
        <taxon>Streptophyta</taxon>
        <taxon>Embryophyta</taxon>
        <taxon>Tracheophyta</taxon>
        <taxon>Spermatophyta</taxon>
        <taxon>Magnoliopsida</taxon>
        <taxon>Liliopsida</taxon>
        <taxon>Poales</taxon>
        <taxon>Poaceae</taxon>
        <taxon>PACMAD clade</taxon>
        <taxon>Arundinoideae</taxon>
        <taxon>Arundineae</taxon>
        <taxon>Arundo</taxon>
    </lineage>
</organism>
<dbReference type="EMBL" id="GBRH01275491">
    <property type="protein sequence ID" value="JAD22404.1"/>
    <property type="molecule type" value="Transcribed_RNA"/>
</dbReference>
<dbReference type="AlphaFoldDB" id="A0A0A8Y9E3"/>
<reference evidence="1" key="2">
    <citation type="journal article" date="2015" name="Data Brief">
        <title>Shoot transcriptome of the giant reed, Arundo donax.</title>
        <authorList>
            <person name="Barrero R.A."/>
            <person name="Guerrero F.D."/>
            <person name="Moolhuijzen P."/>
            <person name="Goolsby J.A."/>
            <person name="Tidwell J."/>
            <person name="Bellgard S.E."/>
            <person name="Bellgard M.I."/>
        </authorList>
    </citation>
    <scope>NUCLEOTIDE SEQUENCE</scope>
    <source>
        <tissue evidence="1">Shoot tissue taken approximately 20 cm above the soil surface</tissue>
    </source>
</reference>